<evidence type="ECO:0000259" key="7">
    <source>
        <dbReference type="Pfam" id="PF23726"/>
    </source>
</evidence>
<dbReference type="GO" id="GO:0005634">
    <property type="term" value="C:nucleus"/>
    <property type="evidence" value="ECO:0007669"/>
    <property type="project" value="UniProtKB-SubCell"/>
</dbReference>
<dbReference type="Gene3D" id="2.130.10.10">
    <property type="entry name" value="YVTN repeat-like/Quinoprotein amine dehydrogenase"/>
    <property type="match status" value="3"/>
</dbReference>
<comment type="subcellular location">
    <subcellularLocation>
        <location evidence="1">Nucleus</location>
    </subcellularLocation>
</comment>
<feature type="domain" description="RSE1/DDB1/CPSF1 first beta-propeller" evidence="6">
    <location>
        <begin position="14"/>
        <end position="401"/>
    </location>
</feature>
<dbReference type="Pfam" id="PF23726">
    <property type="entry name" value="Beta-prop_RSE1_2nd"/>
    <property type="match status" value="1"/>
</dbReference>
<dbReference type="InterPro" id="IPR004871">
    <property type="entry name" value="RSE1/DDB1/CPSF1_C"/>
</dbReference>
<dbReference type="Proteomes" id="UP001186944">
    <property type="component" value="Unassembled WGS sequence"/>
</dbReference>
<evidence type="ECO:0000313" key="9">
    <source>
        <dbReference type="Proteomes" id="UP001186944"/>
    </source>
</evidence>
<feature type="domain" description="RSE1/DDB1/CPSF1 C-terminal" evidence="5">
    <location>
        <begin position="868"/>
        <end position="1187"/>
    </location>
</feature>
<evidence type="ECO:0000256" key="2">
    <source>
        <dbReference type="ARBA" id="ARBA00023242"/>
    </source>
</evidence>
<dbReference type="Pfam" id="PF10433">
    <property type="entry name" value="Beta-prop_RSE1_1st"/>
    <property type="match status" value="1"/>
</dbReference>
<dbReference type="InterPro" id="IPR058543">
    <property type="entry name" value="Beta-prop_RSE1/DDB1/CPSF1_2nd"/>
</dbReference>
<evidence type="ECO:0000313" key="8">
    <source>
        <dbReference type="EMBL" id="KAK3086124.1"/>
    </source>
</evidence>
<keyword evidence="9" id="KW-1185">Reference proteome</keyword>
<dbReference type="FunFam" id="1.10.150.910:FF:000002">
    <property type="entry name" value="Splicing factor 3B subunit 3"/>
    <property type="match status" value="1"/>
</dbReference>
<accession>A0AA88XRE0</accession>
<dbReference type="InterPro" id="IPR036322">
    <property type="entry name" value="WD40_repeat_dom_sf"/>
</dbReference>
<name>A0AA88XRE0_PINIB</name>
<organism evidence="8 9">
    <name type="scientific">Pinctada imbricata</name>
    <name type="common">Atlantic pearl-oyster</name>
    <name type="synonym">Pinctada martensii</name>
    <dbReference type="NCBI Taxonomy" id="66713"/>
    <lineage>
        <taxon>Eukaryota</taxon>
        <taxon>Metazoa</taxon>
        <taxon>Spiralia</taxon>
        <taxon>Lophotrochozoa</taxon>
        <taxon>Mollusca</taxon>
        <taxon>Bivalvia</taxon>
        <taxon>Autobranchia</taxon>
        <taxon>Pteriomorphia</taxon>
        <taxon>Pterioida</taxon>
        <taxon>Pterioidea</taxon>
        <taxon>Pteriidae</taxon>
        <taxon>Pinctada</taxon>
    </lineage>
</organism>
<dbReference type="SUPFAM" id="SSF50978">
    <property type="entry name" value="WD40 repeat-like"/>
    <property type="match status" value="1"/>
</dbReference>
<dbReference type="Gene3D" id="1.10.150.910">
    <property type="match status" value="1"/>
</dbReference>
<reference evidence="8" key="1">
    <citation type="submission" date="2019-08" db="EMBL/GenBank/DDBJ databases">
        <title>The improved chromosome-level genome for the pearl oyster Pinctada fucata martensii using PacBio sequencing and Hi-C.</title>
        <authorList>
            <person name="Zheng Z."/>
        </authorList>
    </citation>
    <scope>NUCLEOTIDE SEQUENCE</scope>
    <source>
        <strain evidence="8">ZZ-2019</strain>
        <tissue evidence="8">Adductor muscle</tissue>
    </source>
</reference>
<evidence type="ECO:0000256" key="3">
    <source>
        <dbReference type="ARBA" id="ARBA00038266"/>
    </source>
</evidence>
<sequence>MYLYNLTLQRATGITCAVHGNFSGSKLQEIIVSRGKIIELFRHDPNTGKVYPVLSVEVLGMVRALMPFRLTGGNKDYVVVGSDSGRIVILEYVPQKNTFEKVHQETFGKSGCRRIVPGQYLAVDPKGRAVMIGAVEKQKLVYIMNRDAQARLTISSPLEAHKANTLVYHMVGVDVGFENPTFACLEIDYEEADTDHTGEGAKNTQQLLTYYELDLGLNHVVRKYSETLEEHANFLVSVPGGSDGPSGVLICSENYITYKNLGDQPDIRCPIPRRRNDLDDPERGMIFVCSATHKTKSMFFFLAQTEQGDIFKITLEIDEDMVTEIILKYFDTVPVASSMCVLKSGFLFVASEFGNHYLYQIAQLGDDDDEPRFSSASQLEEGEPHFFSPRPLKNLVQVDEMDSLSPILSIADLANEDTPQLYTLCGRGPRSTMRILRHGLEIDILIIEFSHTRIRRKQVTRFGIKLETCFLDDYDAYIIVSFVNATLVLSIGETVEEVTDSGFLGTTPTLSCSQLGDDALVQIYPDGIRHIRSDKRVNEWKTPGKKNIVKCAVNQRQVVIALTGGELVYFEMDPTGQLNEYTERKEMSSEVVCMALGRVPQGEQRSRFLAVGLADNTVRIVSLDPSDCLSPLSMQALPEPPESLCIVEMGGTEAKEETGETGSVGGLFLNIGLQNGVLLRTVLDTVTGDLSDTRTRYLGLRPVKLFRITMQGSEAVLAMSSRSWLSYTYQNRFHLTPLSYESLEYASGFASEQCPEGIVAISTNTLRILALEKLGAVFNQVSYPLQYTPRKFVIHQESSNLITIETDYNAYTEATKLERKQQIAEEMVEMVSAEEREMAAEMAAAFLNEELPESTFGAPKAGPGMWASLIRIINPITGQTVEKIQMEQNEAVHSIALLKFASRGDDQFVLLGVSKDLTLNPRTLSGGFLYLYQLKDGGEKLELLHKTPVEEVPGAITSFQGRALIGIGKYLRIYDIGKKKMLRKCENKHVPNFVVGIHTIGNRIIVSDIQDSFHFVRYKRQENQLIIFADDTNPRWITASAMLDYNTVCGADKFGNLTVIRLPTDVSDEVDEDPTGNKALWDRGVLNGASQKADIMMNFHLGEVVTSLQKATLIPGGSESLVYTTLSGGIGMLVPVNSHEDLDFFQHLEMYMRSEHPPLCGRDHLSFRSYYFPVKNVVDGDLCEMFNSMDPAKQKSVAEELDHTPSELLKIRCGSDFMINFVKRH</sequence>
<dbReference type="InterPro" id="IPR050358">
    <property type="entry name" value="RSE1/DDB1/CFT1"/>
</dbReference>
<evidence type="ECO:0000259" key="5">
    <source>
        <dbReference type="Pfam" id="PF03178"/>
    </source>
</evidence>
<evidence type="ECO:0000256" key="4">
    <source>
        <dbReference type="ARBA" id="ARBA00040929"/>
    </source>
</evidence>
<dbReference type="GO" id="GO:0003676">
    <property type="term" value="F:nucleic acid binding"/>
    <property type="evidence" value="ECO:0007669"/>
    <property type="project" value="InterPro"/>
</dbReference>
<dbReference type="AlphaFoldDB" id="A0AA88XRE0"/>
<gene>
    <name evidence="8" type="ORF">FSP39_013899</name>
</gene>
<keyword evidence="2" id="KW-0539">Nucleus</keyword>
<dbReference type="InterPro" id="IPR018846">
    <property type="entry name" value="Beta-prop_RSE1/DDB1/CPSF1_1st"/>
</dbReference>
<dbReference type="FunFam" id="2.130.10.10:FF:000027">
    <property type="entry name" value="Splicing factor 3B subunit 3"/>
    <property type="match status" value="1"/>
</dbReference>
<dbReference type="InterPro" id="IPR015943">
    <property type="entry name" value="WD40/YVTN_repeat-like_dom_sf"/>
</dbReference>
<dbReference type="EMBL" id="VSWD01000012">
    <property type="protein sequence ID" value="KAK3086124.1"/>
    <property type="molecule type" value="Genomic_DNA"/>
</dbReference>
<proteinExistence type="inferred from homology"/>
<evidence type="ECO:0000256" key="1">
    <source>
        <dbReference type="ARBA" id="ARBA00004123"/>
    </source>
</evidence>
<evidence type="ECO:0000259" key="6">
    <source>
        <dbReference type="Pfam" id="PF10433"/>
    </source>
</evidence>
<comment type="similarity">
    <text evidence="3">Belongs to the RSE1 family.</text>
</comment>
<dbReference type="Pfam" id="PF03178">
    <property type="entry name" value="CPSF_A"/>
    <property type="match status" value="1"/>
</dbReference>
<feature type="domain" description="RSE1/DDB1/CPSF1 second beta-propeller" evidence="7">
    <location>
        <begin position="465"/>
        <end position="770"/>
    </location>
</feature>
<dbReference type="PANTHER" id="PTHR10644">
    <property type="entry name" value="DNA REPAIR/RNA PROCESSING CPSF FAMILY"/>
    <property type="match status" value="1"/>
</dbReference>
<protein>
    <recommendedName>
        <fullName evidence="4">Splicing factor 3B subunit 3</fullName>
    </recommendedName>
</protein>
<dbReference type="FunFam" id="2.130.10.10:FF:000041">
    <property type="entry name" value="Splicing factor 3b subunit 3"/>
    <property type="match status" value="1"/>
</dbReference>
<comment type="caution">
    <text evidence="8">The sequence shown here is derived from an EMBL/GenBank/DDBJ whole genome shotgun (WGS) entry which is preliminary data.</text>
</comment>